<dbReference type="EMBL" id="GG692439">
    <property type="protein sequence ID" value="EER36674.1"/>
    <property type="molecule type" value="Genomic_DNA"/>
</dbReference>
<evidence type="ECO:0000313" key="3">
    <source>
        <dbReference type="Proteomes" id="UP000002624"/>
    </source>
</evidence>
<proteinExistence type="predicted"/>
<protein>
    <submittedName>
        <fullName evidence="2">Uncharacterized protein</fullName>
    </submittedName>
</protein>
<organism evidence="2 3">
    <name type="scientific">Ajellomyces capsulatus (strain H143)</name>
    <name type="common">Darling's disease fungus</name>
    <name type="synonym">Histoplasma capsulatum</name>
    <dbReference type="NCBI Taxonomy" id="544712"/>
    <lineage>
        <taxon>Eukaryota</taxon>
        <taxon>Fungi</taxon>
        <taxon>Dikarya</taxon>
        <taxon>Ascomycota</taxon>
        <taxon>Pezizomycotina</taxon>
        <taxon>Eurotiomycetes</taxon>
        <taxon>Eurotiomycetidae</taxon>
        <taxon>Onygenales</taxon>
        <taxon>Ajellomycetaceae</taxon>
        <taxon>Histoplasma</taxon>
    </lineage>
</organism>
<name>C6HSZ9_AJECH</name>
<dbReference type="OrthoDB" id="4187842at2759"/>
<evidence type="ECO:0000313" key="2">
    <source>
        <dbReference type="EMBL" id="EER36674.1"/>
    </source>
</evidence>
<feature type="region of interest" description="Disordered" evidence="1">
    <location>
        <begin position="31"/>
        <end position="52"/>
    </location>
</feature>
<dbReference type="Proteomes" id="UP000002624">
    <property type="component" value="Unassembled WGS sequence"/>
</dbReference>
<reference evidence="3" key="1">
    <citation type="submission" date="2009-05" db="EMBL/GenBank/DDBJ databases">
        <title>The genome sequence of Ajellomyces capsulatus strain H143.</title>
        <authorList>
            <person name="Champion M."/>
            <person name="Cuomo C.A."/>
            <person name="Ma L.-J."/>
            <person name="Henn M.R."/>
            <person name="Sil A."/>
            <person name="Goldman B."/>
            <person name="Young S.K."/>
            <person name="Kodira C.D."/>
            <person name="Zeng Q."/>
            <person name="Koehrsen M."/>
            <person name="Alvarado L."/>
            <person name="Berlin A.M."/>
            <person name="Borenstein D."/>
            <person name="Chen Z."/>
            <person name="Engels R."/>
            <person name="Freedman E."/>
            <person name="Gellesch M."/>
            <person name="Goldberg J."/>
            <person name="Griggs A."/>
            <person name="Gujja S."/>
            <person name="Heiman D.I."/>
            <person name="Hepburn T.A."/>
            <person name="Howarth C."/>
            <person name="Jen D."/>
            <person name="Larson L."/>
            <person name="Lewis B."/>
            <person name="Mehta T."/>
            <person name="Park D."/>
            <person name="Pearson M."/>
            <person name="Roberts A."/>
            <person name="Saif S."/>
            <person name="Shea T.D."/>
            <person name="Shenoy N."/>
            <person name="Sisk P."/>
            <person name="Stolte C."/>
            <person name="Sykes S."/>
            <person name="Walk T."/>
            <person name="White J."/>
            <person name="Yandava C."/>
            <person name="Klein B."/>
            <person name="McEwen J.G."/>
            <person name="Puccia R."/>
            <person name="Goldman G.H."/>
            <person name="Felipe M.S."/>
            <person name="Nino-Vega G."/>
            <person name="San-Blas G."/>
            <person name="Taylor J.W."/>
            <person name="Mendoza L."/>
            <person name="Galagan J.E."/>
            <person name="Nusbaum C."/>
            <person name="Birren B.W."/>
        </authorList>
    </citation>
    <scope>NUCLEOTIDE SEQUENCE [LARGE SCALE GENOMIC DNA]</scope>
    <source>
        <strain evidence="3">H143</strain>
    </source>
</reference>
<dbReference type="AlphaFoldDB" id="C6HSZ9"/>
<sequence>MTLLTLTGWSNLLRMGKKLRIVISFNYECDSDDTTEKAHGQNAYRTRHTNQH</sequence>
<dbReference type="VEuPathDB" id="FungiDB:HCDG_09330"/>
<gene>
    <name evidence="2" type="ORF">HCDG_09330</name>
</gene>
<accession>C6HSZ9</accession>
<dbReference type="HOGENOM" id="CLU_3086680_0_0_1"/>
<evidence type="ECO:0000256" key="1">
    <source>
        <dbReference type="SAM" id="MobiDB-lite"/>
    </source>
</evidence>